<sequence length="611" mass="67320">MVDEKDDIIIVDEVTSGKGNAINGTDTKGGSESGKDGAEVNRDKAWVPSDEKESKDHGNVVVIDECGEGDEFLESAAKSAEQPEKAEGNVQSLPGRKKKERTYKRKVVRLPREVFDYMAKIEEDGTIRINVTQFAIFFTNEISKKFTAVPAESWVTSDLVPMMDVSVPPTAKENQFLIVDNFSNEPKERAAQEKRLKDLLENRRKFAEQKMQREQEIATGAKILPADGKANAKKKPQKNAGEQVKAEGTNEEKSPSKKRSAEHNAPSSTPESGSAAKQPRLDEKNAQQKSGKTFPKKTGSSAQGKTGAQNGPKGGGKGSSKYPQRTGPIQDLLSKKLSPPYQTTGPSPFVSPFVGRREWQSGPAPFQNQPYTQGNMYEEQMRYGRMEPFNDRGRAEPFNDRGRTEPFSDRGRTDLFSGRRGATDVSPWARPITQPNEMFKFESVMRRAAQDNAPPFETARQVEKMGLGSFVGAVLNSVDRKNPAFSSFDSPSRGSFDNTSRGIPSLMDEPFARDPRAIGGLNPTPLRDISRFVEPLNDFSDSSRMRASQPRTERITYPTLGGSAAMSGSGSGSGATPLFGQSYPAFADQPFRGLVDYGRSRSRSPLRRSYR</sequence>
<dbReference type="WBParaSite" id="HCON_00073650-00001">
    <property type="protein sequence ID" value="HCON_00073650-00001"/>
    <property type="gene ID" value="HCON_00073650"/>
</dbReference>
<organism evidence="2 3">
    <name type="scientific">Haemonchus contortus</name>
    <name type="common">Barber pole worm</name>
    <dbReference type="NCBI Taxonomy" id="6289"/>
    <lineage>
        <taxon>Eukaryota</taxon>
        <taxon>Metazoa</taxon>
        <taxon>Ecdysozoa</taxon>
        <taxon>Nematoda</taxon>
        <taxon>Chromadorea</taxon>
        <taxon>Rhabditida</taxon>
        <taxon>Rhabditina</taxon>
        <taxon>Rhabditomorpha</taxon>
        <taxon>Strongyloidea</taxon>
        <taxon>Trichostrongylidae</taxon>
        <taxon>Haemonchus</taxon>
    </lineage>
</organism>
<feature type="compositionally biased region" description="Basic and acidic residues" evidence="1">
    <location>
        <begin position="388"/>
        <end position="413"/>
    </location>
</feature>
<keyword evidence="2" id="KW-1185">Reference proteome</keyword>
<dbReference type="Proteomes" id="UP000025227">
    <property type="component" value="Unplaced"/>
</dbReference>
<feature type="region of interest" description="Disordered" evidence="1">
    <location>
        <begin position="210"/>
        <end position="373"/>
    </location>
</feature>
<feature type="region of interest" description="Disordered" evidence="1">
    <location>
        <begin position="540"/>
        <end position="582"/>
    </location>
</feature>
<feature type="compositionally biased region" description="Polar residues" evidence="1">
    <location>
        <begin position="484"/>
        <end position="502"/>
    </location>
</feature>
<dbReference type="AlphaFoldDB" id="A0A7I4YAL3"/>
<feature type="compositionally biased region" description="Basic and acidic residues" evidence="1">
    <location>
        <begin position="244"/>
        <end position="262"/>
    </location>
</feature>
<dbReference type="OMA" id="PFNDRGR"/>
<proteinExistence type="predicted"/>
<protein>
    <submittedName>
        <fullName evidence="3">Btz domain-containing protein</fullName>
    </submittedName>
</protein>
<feature type="region of interest" description="Disordered" evidence="1">
    <location>
        <begin position="388"/>
        <end position="431"/>
    </location>
</feature>
<feature type="compositionally biased region" description="Basic and acidic residues" evidence="1">
    <location>
        <begin position="33"/>
        <end position="58"/>
    </location>
</feature>
<feature type="region of interest" description="Disordered" evidence="1">
    <location>
        <begin position="14"/>
        <end position="58"/>
    </location>
</feature>
<accession>A0A7I4YAL3</accession>
<dbReference type="OrthoDB" id="5875531at2759"/>
<feature type="compositionally biased region" description="Polar residues" evidence="1">
    <location>
        <begin position="540"/>
        <end position="550"/>
    </location>
</feature>
<evidence type="ECO:0000313" key="2">
    <source>
        <dbReference type="Proteomes" id="UP000025227"/>
    </source>
</evidence>
<reference evidence="3" key="1">
    <citation type="submission" date="2020-12" db="UniProtKB">
        <authorList>
            <consortium name="WormBaseParasite"/>
        </authorList>
    </citation>
    <scope>IDENTIFICATION</scope>
    <source>
        <strain evidence="3">MHco3</strain>
    </source>
</reference>
<name>A0A7I4YAL3_HAECO</name>
<evidence type="ECO:0000313" key="3">
    <source>
        <dbReference type="WBParaSite" id="HCON_00073650-00001"/>
    </source>
</evidence>
<evidence type="ECO:0000256" key="1">
    <source>
        <dbReference type="SAM" id="MobiDB-lite"/>
    </source>
</evidence>
<feature type="region of interest" description="Disordered" evidence="1">
    <location>
        <begin position="484"/>
        <end position="525"/>
    </location>
</feature>
<feature type="region of interest" description="Disordered" evidence="1">
    <location>
        <begin position="76"/>
        <end position="98"/>
    </location>
</feature>